<gene>
    <name evidence="1" type="ORF">GCM10010991_19030</name>
</gene>
<evidence type="ECO:0000313" key="1">
    <source>
        <dbReference type="EMBL" id="GGO32081.1"/>
    </source>
</evidence>
<proteinExistence type="predicted"/>
<dbReference type="EMBL" id="BMLP01000002">
    <property type="protein sequence ID" value="GGO32081.1"/>
    <property type="molecule type" value="Genomic_DNA"/>
</dbReference>
<reference evidence="1 2" key="1">
    <citation type="journal article" date="2014" name="Int. J. Syst. Evol. Microbiol.">
        <title>Complete genome sequence of Corynebacterium casei LMG S-19264T (=DSM 44701T), isolated from a smear-ripened cheese.</title>
        <authorList>
            <consortium name="US DOE Joint Genome Institute (JGI-PGF)"/>
            <person name="Walter F."/>
            <person name="Albersmeier A."/>
            <person name="Kalinowski J."/>
            <person name="Ruckert C."/>
        </authorList>
    </citation>
    <scope>NUCLEOTIDE SEQUENCE [LARGE SCALE GENOMIC DNA]</scope>
    <source>
        <strain evidence="1 2">CGMCC 1.7029</strain>
    </source>
</reference>
<organism evidence="1 2">
    <name type="scientific">Gemmobacter aquaticus</name>
    <dbReference type="NCBI Taxonomy" id="490185"/>
    <lineage>
        <taxon>Bacteria</taxon>
        <taxon>Pseudomonadati</taxon>
        <taxon>Pseudomonadota</taxon>
        <taxon>Alphaproteobacteria</taxon>
        <taxon>Rhodobacterales</taxon>
        <taxon>Paracoccaceae</taxon>
        <taxon>Gemmobacter</taxon>
    </lineage>
</organism>
<dbReference type="RefSeq" id="WP_146286305.1">
    <property type="nucleotide sequence ID" value="NZ_BMLP01000002.1"/>
</dbReference>
<dbReference type="AlphaFoldDB" id="A0A917YK23"/>
<accession>A0A917YK23</accession>
<protein>
    <submittedName>
        <fullName evidence="1">Uncharacterized protein</fullName>
    </submittedName>
</protein>
<sequence>MQTIRAQLFSAEPVLCGLRVLLIATGDPRPAQRAADAVLSMGGDVELATELFTGLDAVIDDPGGYGLFVLVCDETDDGLWAGARAMSLLRGAGCRVPAIVIGAGSEAPTFPEDRAGAVTLPVNSLEKSLRPAIRHALRDRILWRAA</sequence>
<keyword evidence="2" id="KW-1185">Reference proteome</keyword>
<name>A0A917YK23_9RHOB</name>
<evidence type="ECO:0000313" key="2">
    <source>
        <dbReference type="Proteomes" id="UP000598196"/>
    </source>
</evidence>
<dbReference type="OrthoDB" id="7644622at2"/>
<dbReference type="Proteomes" id="UP000598196">
    <property type="component" value="Unassembled WGS sequence"/>
</dbReference>
<comment type="caution">
    <text evidence="1">The sequence shown here is derived from an EMBL/GenBank/DDBJ whole genome shotgun (WGS) entry which is preliminary data.</text>
</comment>